<evidence type="ECO:0000313" key="8">
    <source>
        <dbReference type="EMBL" id="RIJ47436.1"/>
    </source>
</evidence>
<keyword evidence="2" id="KW-1003">Cell membrane</keyword>
<dbReference type="PANTHER" id="PTHR32322:SF18">
    <property type="entry name" value="S-ADENOSYLMETHIONINE_S-ADENOSYLHOMOCYSTEINE TRANSPORTER"/>
    <property type="match status" value="1"/>
</dbReference>
<dbReference type="GO" id="GO:0005886">
    <property type="term" value="C:plasma membrane"/>
    <property type="evidence" value="ECO:0007669"/>
    <property type="project" value="UniProtKB-SubCell"/>
</dbReference>
<comment type="caution">
    <text evidence="8">The sequence shown here is derived from an EMBL/GenBank/DDBJ whole genome shotgun (WGS) entry which is preliminary data.</text>
</comment>
<feature type="transmembrane region" description="Helical" evidence="6">
    <location>
        <begin position="285"/>
        <end position="303"/>
    </location>
</feature>
<keyword evidence="5 6" id="KW-0472">Membrane</keyword>
<organism evidence="8 9">
    <name type="scientific">Maribellus luteus</name>
    <dbReference type="NCBI Taxonomy" id="2305463"/>
    <lineage>
        <taxon>Bacteria</taxon>
        <taxon>Pseudomonadati</taxon>
        <taxon>Bacteroidota</taxon>
        <taxon>Bacteroidia</taxon>
        <taxon>Marinilabiliales</taxon>
        <taxon>Prolixibacteraceae</taxon>
        <taxon>Maribellus</taxon>
    </lineage>
</organism>
<accession>A0A399STP9</accession>
<feature type="transmembrane region" description="Helical" evidence="6">
    <location>
        <begin position="44"/>
        <end position="63"/>
    </location>
</feature>
<dbReference type="OrthoDB" id="1098926at2"/>
<feature type="domain" description="EamA" evidence="7">
    <location>
        <begin position="159"/>
        <end position="301"/>
    </location>
</feature>
<evidence type="ECO:0000256" key="5">
    <source>
        <dbReference type="ARBA" id="ARBA00023136"/>
    </source>
</evidence>
<dbReference type="AlphaFoldDB" id="A0A399STP9"/>
<dbReference type="InterPro" id="IPR037185">
    <property type="entry name" value="EmrE-like"/>
</dbReference>
<feature type="transmembrane region" description="Helical" evidence="6">
    <location>
        <begin position="12"/>
        <end position="32"/>
    </location>
</feature>
<dbReference type="Proteomes" id="UP000265926">
    <property type="component" value="Unassembled WGS sequence"/>
</dbReference>
<dbReference type="Pfam" id="PF00892">
    <property type="entry name" value="EamA"/>
    <property type="match status" value="2"/>
</dbReference>
<keyword evidence="9" id="KW-1185">Reference proteome</keyword>
<evidence type="ECO:0000313" key="9">
    <source>
        <dbReference type="Proteomes" id="UP000265926"/>
    </source>
</evidence>
<dbReference type="InterPro" id="IPR000620">
    <property type="entry name" value="EamA_dom"/>
</dbReference>
<sequence>MKTTNNIKNQKVLANIGLGIVTLIVGLSFIFVKIGLRNVDAYDLLAHRFTIALLLIFILAIFGKIKMPKIRSKDWLSILFVSLFYPILFFGFQTIGMETSTASQAGIIFALSPTFTIIAGALFLKEKTTLLQKTGAALSFLGLLYIFLYKGSLETQGWMGNLFLILSVLCTVGYYMIGKKLMQRYESSSLTAIMICIAFIVFNTVGIIRHLSSGDLITYFEPLYEPSFLLSALYLGTLSSVVTSFLTNYALAFVPTSAVSIYNNLNPVIAIMGGAIFLSEHLYTHQLIGGLGVISGVVMVLFFKNRMISLQLASNRGNSRQAYTNHTASE</sequence>
<dbReference type="InterPro" id="IPR050638">
    <property type="entry name" value="AA-Vitamin_Transporters"/>
</dbReference>
<reference evidence="8 9" key="1">
    <citation type="submission" date="2018-08" db="EMBL/GenBank/DDBJ databases">
        <title>Pallidiluteibacterium maritimus gen. nov., sp. nov., isolated from coastal sediment.</title>
        <authorList>
            <person name="Zhou L.Y."/>
        </authorList>
    </citation>
    <scope>NUCLEOTIDE SEQUENCE [LARGE SCALE GENOMIC DNA]</scope>
    <source>
        <strain evidence="8 9">XSD2</strain>
    </source>
</reference>
<dbReference type="PANTHER" id="PTHR32322">
    <property type="entry name" value="INNER MEMBRANE TRANSPORTER"/>
    <property type="match status" value="1"/>
</dbReference>
<name>A0A399STP9_9BACT</name>
<evidence type="ECO:0000259" key="7">
    <source>
        <dbReference type="Pfam" id="PF00892"/>
    </source>
</evidence>
<feature type="transmembrane region" description="Helical" evidence="6">
    <location>
        <begin position="158"/>
        <end position="177"/>
    </location>
</feature>
<comment type="subcellular location">
    <subcellularLocation>
        <location evidence="1">Cell membrane</location>
        <topology evidence="1">Multi-pass membrane protein</topology>
    </subcellularLocation>
</comment>
<feature type="transmembrane region" description="Helical" evidence="6">
    <location>
        <begin position="102"/>
        <end position="124"/>
    </location>
</feature>
<feature type="domain" description="EamA" evidence="7">
    <location>
        <begin position="20"/>
        <end position="147"/>
    </location>
</feature>
<evidence type="ECO:0000256" key="3">
    <source>
        <dbReference type="ARBA" id="ARBA00022692"/>
    </source>
</evidence>
<feature type="transmembrane region" description="Helical" evidence="6">
    <location>
        <begin position="261"/>
        <end position="279"/>
    </location>
</feature>
<protein>
    <submittedName>
        <fullName evidence="8">DMT family transporter</fullName>
    </submittedName>
</protein>
<feature type="transmembrane region" description="Helical" evidence="6">
    <location>
        <begin position="136"/>
        <end position="152"/>
    </location>
</feature>
<gene>
    <name evidence="8" type="ORF">D1614_15110</name>
</gene>
<proteinExistence type="predicted"/>
<dbReference type="RefSeq" id="WP_119438796.1">
    <property type="nucleotide sequence ID" value="NZ_QWGR01000008.1"/>
</dbReference>
<evidence type="ECO:0000256" key="6">
    <source>
        <dbReference type="SAM" id="Phobius"/>
    </source>
</evidence>
<feature type="transmembrane region" description="Helical" evidence="6">
    <location>
        <begin position="189"/>
        <end position="208"/>
    </location>
</feature>
<dbReference type="EMBL" id="QWGR01000008">
    <property type="protein sequence ID" value="RIJ47436.1"/>
    <property type="molecule type" value="Genomic_DNA"/>
</dbReference>
<evidence type="ECO:0000256" key="1">
    <source>
        <dbReference type="ARBA" id="ARBA00004651"/>
    </source>
</evidence>
<evidence type="ECO:0000256" key="2">
    <source>
        <dbReference type="ARBA" id="ARBA00022475"/>
    </source>
</evidence>
<evidence type="ECO:0000256" key="4">
    <source>
        <dbReference type="ARBA" id="ARBA00022989"/>
    </source>
</evidence>
<feature type="transmembrane region" description="Helical" evidence="6">
    <location>
        <begin position="228"/>
        <end position="254"/>
    </location>
</feature>
<dbReference type="SUPFAM" id="SSF103481">
    <property type="entry name" value="Multidrug resistance efflux transporter EmrE"/>
    <property type="match status" value="2"/>
</dbReference>
<keyword evidence="3 6" id="KW-0812">Transmembrane</keyword>
<keyword evidence="4 6" id="KW-1133">Transmembrane helix</keyword>
<feature type="transmembrane region" description="Helical" evidence="6">
    <location>
        <begin position="75"/>
        <end position="96"/>
    </location>
</feature>